<dbReference type="AlphaFoldDB" id="A0A3B0WYM6"/>
<reference evidence="1" key="1">
    <citation type="submission" date="2018-06" db="EMBL/GenBank/DDBJ databases">
        <authorList>
            <person name="Zhirakovskaya E."/>
        </authorList>
    </citation>
    <scope>NUCLEOTIDE SEQUENCE</scope>
</reference>
<sequence>MSISLNVSSDNKIATISIIGRFDFSLHNEFRKSYKDV</sequence>
<accession>A0A3B0WYM6</accession>
<feature type="non-terminal residue" evidence="1">
    <location>
        <position position="37"/>
    </location>
</feature>
<evidence type="ECO:0000313" key="1">
    <source>
        <dbReference type="EMBL" id="VAW54329.1"/>
    </source>
</evidence>
<proteinExistence type="predicted"/>
<protein>
    <submittedName>
        <fullName evidence="1">Uncharacterized protein</fullName>
    </submittedName>
</protein>
<gene>
    <name evidence="1" type="ORF">MNBD_GAMMA07-345</name>
</gene>
<organism evidence="1">
    <name type="scientific">hydrothermal vent metagenome</name>
    <dbReference type="NCBI Taxonomy" id="652676"/>
    <lineage>
        <taxon>unclassified sequences</taxon>
        <taxon>metagenomes</taxon>
        <taxon>ecological metagenomes</taxon>
    </lineage>
</organism>
<dbReference type="EMBL" id="UOFF01000057">
    <property type="protein sequence ID" value="VAW54329.1"/>
    <property type="molecule type" value="Genomic_DNA"/>
</dbReference>
<name>A0A3B0WYM6_9ZZZZ</name>